<keyword evidence="4" id="KW-1185">Reference proteome</keyword>
<dbReference type="SMART" id="SM00563">
    <property type="entry name" value="PlsC"/>
    <property type="match status" value="1"/>
</dbReference>
<dbReference type="GeneID" id="24423903"/>
<sequence>MAQFTPSEFRVFNIYIIIKWISKCIIHSFFTKVNIMNEERMPLYGPVIFVGNHNNQFIDACLMIHAINRQISFLTAEKSMKRNVIGHFAKLAGCIPVKRPQDLKYRGLGNIIFENTRVKGVNTRFLIDINVGDKITIDSVASQVVEIISETELILDSPLNINCTDMIKGMSFKILPKVNQTEVYDKTTTSLINGNAIAIFPEGGSHDRSTLLPLKPGVVLMAIYALMAGAEDVVIVPVGLGYSNTHNLQSNATLCYGDAITVSKEDCEEFQKDRRSVISRILAHVEKGLKSCIVTAPNHEIKEWINLCASLYPPERSVISNNKVNNLKQLVSKIFWAYTDSKETKELIEELKIYKEGLLKCNLHDDEVWLLKQSLHSATIMLFEHIIRLIYNVIMGLSFSPLWFPLHLISKILADRHRTMVMTTSSVKIEGGDVIASYKVIVLLVLLPLFNAFYGLVFGFFKYGDIKSMFMTMTVAISILPILYYINMRYVKNIPMLLRQLRIVPIIIMGRINVWRETEREIITLRAELQLLVRQFVYTMGPKVSENFLSELNSNFPKILVDSDTKRLLRNKDEWMPIFSRSYIENREEIL</sequence>
<dbReference type="GO" id="GO:0008654">
    <property type="term" value="P:phospholipid biosynthetic process"/>
    <property type="evidence" value="ECO:0007669"/>
    <property type="project" value="TreeGrafter"/>
</dbReference>
<dbReference type="AlphaFoldDB" id="A0A1R4A9X3"/>
<name>A0A1R4A9X3_BABMR</name>
<dbReference type="OrthoDB" id="2427554at2759"/>
<gene>
    <name evidence="3" type="ORF">BMR1_02g00565</name>
</gene>
<dbReference type="GO" id="GO:0004366">
    <property type="term" value="F:glycerol-3-phosphate O-acyltransferase activity"/>
    <property type="evidence" value="ECO:0007669"/>
    <property type="project" value="TreeGrafter"/>
</dbReference>
<dbReference type="GO" id="GO:0016287">
    <property type="term" value="F:glycerone-phosphate O-acyltransferase activity"/>
    <property type="evidence" value="ECO:0007669"/>
    <property type="project" value="TreeGrafter"/>
</dbReference>
<feature type="transmembrane region" description="Helical" evidence="1">
    <location>
        <begin position="469"/>
        <end position="486"/>
    </location>
</feature>
<keyword evidence="1" id="KW-0812">Transmembrane</keyword>
<keyword evidence="1" id="KW-1133">Transmembrane helix</keyword>
<feature type="transmembrane region" description="Helical" evidence="1">
    <location>
        <begin position="435"/>
        <end position="457"/>
    </location>
</feature>
<dbReference type="EMBL" id="FO082872">
    <property type="protein sequence ID" value="SJK85821.1"/>
    <property type="molecule type" value="Genomic_DNA"/>
</dbReference>
<dbReference type="KEGG" id="bmic:BMR1_02g00565"/>
<evidence type="ECO:0000259" key="2">
    <source>
        <dbReference type="SMART" id="SM00563"/>
    </source>
</evidence>
<reference evidence="3 4" key="3">
    <citation type="journal article" date="2016" name="Sci. Rep.">
        <title>Genome-wide diversity and gene expression profiling of Babesia microti isolates identify polymorphic genes that mediate host-pathogen interactions.</title>
        <authorList>
            <person name="Silva J.C."/>
            <person name="Cornillot E."/>
            <person name="McCracken C."/>
            <person name="Usmani-Brown S."/>
            <person name="Dwivedi A."/>
            <person name="Ifeonu O.O."/>
            <person name="Crabtree J."/>
            <person name="Gotia H.T."/>
            <person name="Virji A.Z."/>
            <person name="Reynes C."/>
            <person name="Colinge J."/>
            <person name="Kumar V."/>
            <person name="Lawres L."/>
            <person name="Pazzi J.E."/>
            <person name="Pablo J.V."/>
            <person name="Hung C."/>
            <person name="Brancato J."/>
            <person name="Kumari P."/>
            <person name="Orvis J."/>
            <person name="Tretina K."/>
            <person name="Chibucos M."/>
            <person name="Ott S."/>
            <person name="Sadzewicz L."/>
            <person name="Sengamalay N."/>
            <person name="Shetty A.C."/>
            <person name="Su Q."/>
            <person name="Tallon L."/>
            <person name="Fraser C.M."/>
            <person name="Frutos R."/>
            <person name="Molina D.M."/>
            <person name="Krause P.J."/>
            <person name="Ben Mamoun C."/>
        </authorList>
    </citation>
    <scope>NUCLEOTIDE SEQUENCE [LARGE SCALE GENOMIC DNA]</scope>
    <source>
        <strain evidence="3 4">RI</strain>
    </source>
</reference>
<feature type="domain" description="Phospholipid/glycerol acyltransferase" evidence="2">
    <location>
        <begin position="47"/>
        <end position="243"/>
    </location>
</feature>
<dbReference type="InterPro" id="IPR002123">
    <property type="entry name" value="Plipid/glycerol_acylTrfase"/>
</dbReference>
<organism evidence="3 4">
    <name type="scientific">Babesia microti (strain RI)</name>
    <dbReference type="NCBI Taxonomy" id="1133968"/>
    <lineage>
        <taxon>Eukaryota</taxon>
        <taxon>Sar</taxon>
        <taxon>Alveolata</taxon>
        <taxon>Apicomplexa</taxon>
        <taxon>Aconoidasida</taxon>
        <taxon>Piroplasmida</taxon>
        <taxon>Babesiidae</taxon>
        <taxon>Babesia</taxon>
    </lineage>
</organism>
<dbReference type="InterPro" id="IPR052744">
    <property type="entry name" value="GPAT/DAPAT"/>
</dbReference>
<protein>
    <submittedName>
        <fullName evidence="3">Glycerol-3-phosphate O-acyltransferase / dihydroxyacetone phosphate</fullName>
        <ecNumber evidence="3">2.3.-.-</ecNumber>
    </submittedName>
</protein>
<evidence type="ECO:0000313" key="3">
    <source>
        <dbReference type="EMBL" id="SJK85821.1"/>
    </source>
</evidence>
<reference evidence="3 4" key="2">
    <citation type="journal article" date="2013" name="PLoS ONE">
        <title>Whole genome mapping and re-organization of the nuclear and mitochondrial genomes of Babesia microti isolates.</title>
        <authorList>
            <person name="Cornillot E."/>
            <person name="Dassouli A."/>
            <person name="Garg A."/>
            <person name="Pachikara N."/>
            <person name="Randazzo S."/>
            <person name="Depoix D."/>
            <person name="Carcy B."/>
            <person name="Delbecq S."/>
            <person name="Frutos R."/>
            <person name="Silva J.C."/>
            <person name="Sutton R."/>
            <person name="Krause P.J."/>
            <person name="Mamoun C.B."/>
        </authorList>
    </citation>
    <scope>NUCLEOTIDE SEQUENCE [LARGE SCALE GENOMIC DNA]</scope>
    <source>
        <strain evidence="3 4">RI</strain>
    </source>
</reference>
<dbReference type="SUPFAM" id="SSF69593">
    <property type="entry name" value="Glycerol-3-phosphate (1)-acyltransferase"/>
    <property type="match status" value="2"/>
</dbReference>
<dbReference type="VEuPathDB" id="PiroplasmaDB:BMR1_02g00565"/>
<evidence type="ECO:0000313" key="4">
    <source>
        <dbReference type="Proteomes" id="UP000002899"/>
    </source>
</evidence>
<accession>A0A1R4A9X3</accession>
<keyword evidence="3" id="KW-0808">Transferase</keyword>
<evidence type="ECO:0000256" key="1">
    <source>
        <dbReference type="SAM" id="Phobius"/>
    </source>
</evidence>
<proteinExistence type="predicted"/>
<keyword evidence="1" id="KW-0472">Membrane</keyword>
<dbReference type="PANTHER" id="PTHR31605">
    <property type="entry name" value="GLYCEROL-3-PHOSPHATE O-ACYLTRANSFERASE 1"/>
    <property type="match status" value="1"/>
</dbReference>
<feature type="transmembrane region" description="Helical" evidence="1">
    <location>
        <begin position="389"/>
        <end position="414"/>
    </location>
</feature>
<dbReference type="CDD" id="cd07992">
    <property type="entry name" value="LPLAT_AAK14816-like"/>
    <property type="match status" value="1"/>
</dbReference>
<dbReference type="Proteomes" id="UP000002899">
    <property type="component" value="Chromosome II"/>
</dbReference>
<reference evidence="3 4" key="1">
    <citation type="journal article" date="2012" name="Nucleic Acids Res.">
        <title>Sequencing of the smallest Apicomplexan genome from the human pathogen Babesia microti.</title>
        <authorList>
            <person name="Cornillot E."/>
            <person name="Hadj-Kaddour K."/>
            <person name="Dassouli A."/>
            <person name="Noel B."/>
            <person name="Ranwez V."/>
            <person name="Vacherie B."/>
            <person name="Augagneur Y."/>
            <person name="Bres V."/>
            <person name="Duclos A."/>
            <person name="Randazzo S."/>
            <person name="Carcy B."/>
            <person name="Debierre-Grockiego F."/>
            <person name="Delbecq S."/>
            <person name="Moubri-Menage K."/>
            <person name="Shams-Eldin H."/>
            <person name="Usmani-Brown S."/>
            <person name="Bringaud F."/>
            <person name="Wincker P."/>
            <person name="Vivares C.P."/>
            <person name="Schwarz R.T."/>
            <person name="Schetters T.P."/>
            <person name="Krause P.J."/>
            <person name="Gorenflot A."/>
            <person name="Berry V."/>
            <person name="Barbe V."/>
            <person name="Ben Mamoun C."/>
        </authorList>
    </citation>
    <scope>NUCLEOTIDE SEQUENCE [LARGE SCALE GENOMIC DNA]</scope>
    <source>
        <strain evidence="3 4">RI</strain>
    </source>
</reference>
<dbReference type="PANTHER" id="PTHR31605:SF0">
    <property type="entry name" value="GLYCEROL-3-PHOSPHATE O-ACYLTRANSFERASE 1"/>
    <property type="match status" value="1"/>
</dbReference>
<dbReference type="RefSeq" id="XP_021338039.1">
    <property type="nucleotide sequence ID" value="XM_021483076.1"/>
</dbReference>
<dbReference type="Pfam" id="PF01553">
    <property type="entry name" value="Acyltransferase"/>
    <property type="match status" value="2"/>
</dbReference>
<keyword evidence="3" id="KW-0012">Acyltransferase</keyword>
<dbReference type="EC" id="2.3.-.-" evidence="3"/>